<name>A0A5P3ABQ3_9RHOB</name>
<dbReference type="KEGG" id="rid:RIdsm_02544"/>
<dbReference type="GO" id="GO:0008234">
    <property type="term" value="F:cysteine-type peptidase activity"/>
    <property type="evidence" value="ECO:0007669"/>
    <property type="project" value="UniProtKB-KW"/>
</dbReference>
<dbReference type="GO" id="GO:0006508">
    <property type="term" value="P:proteolysis"/>
    <property type="evidence" value="ECO:0007669"/>
    <property type="project" value="UniProtKB-KW"/>
</dbReference>
<organism evidence="6 7">
    <name type="scientific">Roseovarius indicus</name>
    <dbReference type="NCBI Taxonomy" id="540747"/>
    <lineage>
        <taxon>Bacteria</taxon>
        <taxon>Pseudomonadati</taxon>
        <taxon>Pseudomonadota</taxon>
        <taxon>Alphaproteobacteria</taxon>
        <taxon>Rhodobacterales</taxon>
        <taxon>Roseobacteraceae</taxon>
        <taxon>Roseovarius</taxon>
    </lineage>
</organism>
<evidence type="ECO:0000256" key="2">
    <source>
        <dbReference type="ARBA" id="ARBA00022670"/>
    </source>
</evidence>
<proteinExistence type="inferred from homology"/>
<feature type="domain" description="NlpC/P60" evidence="5">
    <location>
        <begin position="1"/>
        <end position="134"/>
    </location>
</feature>
<gene>
    <name evidence="6" type="ORF">RIdsm_02544</name>
</gene>
<evidence type="ECO:0000256" key="1">
    <source>
        <dbReference type="ARBA" id="ARBA00007074"/>
    </source>
</evidence>
<dbReference type="RefSeq" id="WP_057816711.1">
    <property type="nucleotide sequence ID" value="NZ_FOMY01000001.1"/>
</dbReference>
<accession>A0A5P3ABQ3</accession>
<dbReference type="InterPro" id="IPR000064">
    <property type="entry name" value="NLP_P60_dom"/>
</dbReference>
<evidence type="ECO:0000256" key="4">
    <source>
        <dbReference type="ARBA" id="ARBA00022807"/>
    </source>
</evidence>
<dbReference type="Proteomes" id="UP000325785">
    <property type="component" value="Chromosome"/>
</dbReference>
<evidence type="ECO:0000313" key="6">
    <source>
        <dbReference type="EMBL" id="QEW26742.1"/>
    </source>
</evidence>
<comment type="similarity">
    <text evidence="1">Belongs to the peptidase C40 family.</text>
</comment>
<protein>
    <submittedName>
        <fullName evidence="6">NlpC/P60 family protein</fullName>
    </submittedName>
</protein>
<evidence type="ECO:0000256" key="3">
    <source>
        <dbReference type="ARBA" id="ARBA00022801"/>
    </source>
</evidence>
<dbReference type="InterPro" id="IPR038765">
    <property type="entry name" value="Papain-like_cys_pep_sf"/>
</dbReference>
<dbReference type="SUPFAM" id="SSF54001">
    <property type="entry name" value="Cysteine proteinases"/>
    <property type="match status" value="1"/>
</dbReference>
<dbReference type="EMBL" id="CP031598">
    <property type="protein sequence ID" value="QEW26742.1"/>
    <property type="molecule type" value="Genomic_DNA"/>
</dbReference>
<dbReference type="Pfam" id="PF00877">
    <property type="entry name" value="NLPC_P60"/>
    <property type="match status" value="1"/>
</dbReference>
<keyword evidence="4" id="KW-0788">Thiol protease</keyword>
<sequence>MTWAGRYIGLPFIDGGRGPEAVDCWGLCKLVYAQELGINLPTYGEIGASELRRVAQAIGTGQSQATWTQAEAPQAFDVAVMRSGGKWLPCHVGVMVDAGTVLHVEKASSACLEPITGQLMKHRIVGFWRHRGLA</sequence>
<dbReference type="AlphaFoldDB" id="A0A5P3ABQ3"/>
<reference evidence="6 7" key="1">
    <citation type="submission" date="2018-08" db="EMBL/GenBank/DDBJ databases">
        <title>Genetic Globetrotter - A new plasmid hitch-hiking vast phylogenetic and geographic distances.</title>
        <authorList>
            <person name="Vollmers J."/>
            <person name="Petersen J."/>
        </authorList>
    </citation>
    <scope>NUCLEOTIDE SEQUENCE [LARGE SCALE GENOMIC DNA]</scope>
    <source>
        <strain evidence="6 7">DSM 26383</strain>
    </source>
</reference>
<keyword evidence="3" id="KW-0378">Hydrolase</keyword>
<evidence type="ECO:0000313" key="7">
    <source>
        <dbReference type="Proteomes" id="UP000325785"/>
    </source>
</evidence>
<keyword evidence="2" id="KW-0645">Protease</keyword>
<dbReference type="PROSITE" id="PS51935">
    <property type="entry name" value="NLPC_P60"/>
    <property type="match status" value="1"/>
</dbReference>
<evidence type="ECO:0000259" key="5">
    <source>
        <dbReference type="PROSITE" id="PS51935"/>
    </source>
</evidence>
<dbReference type="Gene3D" id="3.90.1720.10">
    <property type="entry name" value="endopeptidase domain like (from Nostoc punctiforme)"/>
    <property type="match status" value="1"/>
</dbReference>